<dbReference type="RefSeq" id="WP_037259086.1">
    <property type="nucleotide sequence ID" value="NZ_NRRE01000012.1"/>
</dbReference>
<keyword evidence="7 9" id="KW-0511">Multifunctional enzyme</keyword>
<evidence type="ECO:0000256" key="4">
    <source>
        <dbReference type="ARBA" id="ARBA00022857"/>
    </source>
</evidence>
<protein>
    <recommendedName>
        <fullName evidence="3 9">GDP-L-fucose synthase</fullName>
        <ecNumber evidence="3 9">1.1.1.271</ecNumber>
    </recommendedName>
    <alternativeName>
        <fullName evidence="9">GDP-4-keto-6-deoxy-D-mannose-3,5-epimerase-4-reductase</fullName>
    </alternativeName>
</protein>
<proteinExistence type="inferred from homology"/>
<dbReference type="GO" id="GO:0050577">
    <property type="term" value="F:GDP-L-fucose synthase activity"/>
    <property type="evidence" value="ECO:0007669"/>
    <property type="project" value="UniProtKB-UniRule"/>
</dbReference>
<evidence type="ECO:0000256" key="3">
    <source>
        <dbReference type="ARBA" id="ARBA00012371"/>
    </source>
</evidence>
<dbReference type="GO" id="GO:0016853">
    <property type="term" value="F:isomerase activity"/>
    <property type="evidence" value="ECO:0007669"/>
    <property type="project" value="UniProtKB-KW"/>
</dbReference>
<dbReference type="CDD" id="cd05239">
    <property type="entry name" value="GDP_FS_SDR_e"/>
    <property type="match status" value="1"/>
</dbReference>
<feature type="site" description="Important for catalytic activity" evidence="9">
    <location>
        <position position="108"/>
    </location>
</feature>
<reference evidence="11" key="1">
    <citation type="submission" date="2017-08" db="EMBL/GenBank/DDBJ databases">
        <authorList>
            <person name="Imhoff J.F."/>
            <person name="Rahn T."/>
            <person name="Kuenzel S."/>
            <person name="Neulinger S.C."/>
        </authorList>
    </citation>
    <scope>NUCLEOTIDE SEQUENCE</scope>
    <source>
        <strain evidence="11">DSM 9154</strain>
    </source>
</reference>
<feature type="active site" description="Proton donor/acceptor" evidence="9">
    <location>
        <position position="137"/>
    </location>
</feature>
<dbReference type="PANTHER" id="PTHR43238">
    <property type="entry name" value="GDP-L-FUCOSE SYNTHASE"/>
    <property type="match status" value="1"/>
</dbReference>
<evidence type="ECO:0000256" key="9">
    <source>
        <dbReference type="HAMAP-Rule" id="MF_00956"/>
    </source>
</evidence>
<dbReference type="Gene3D" id="3.90.25.10">
    <property type="entry name" value="UDP-galactose 4-epimerase, domain 1"/>
    <property type="match status" value="1"/>
</dbReference>
<keyword evidence="12" id="KW-1185">Reference proteome</keyword>
<organism evidence="11 12">
    <name type="scientific">Rhodovibrio salinarum</name>
    <dbReference type="NCBI Taxonomy" id="1087"/>
    <lineage>
        <taxon>Bacteria</taxon>
        <taxon>Pseudomonadati</taxon>
        <taxon>Pseudomonadota</taxon>
        <taxon>Alphaproteobacteria</taxon>
        <taxon>Rhodospirillales</taxon>
        <taxon>Rhodovibrionaceae</taxon>
        <taxon>Rhodovibrio</taxon>
    </lineage>
</organism>
<evidence type="ECO:0000256" key="7">
    <source>
        <dbReference type="ARBA" id="ARBA00023268"/>
    </source>
</evidence>
<feature type="binding site" evidence="9">
    <location>
        <begin position="11"/>
        <end position="17"/>
    </location>
    <ligand>
        <name>NADP(+)</name>
        <dbReference type="ChEBI" id="CHEBI:58349"/>
    </ligand>
</feature>
<comment type="catalytic activity">
    <reaction evidence="8 9">
        <text>GDP-beta-L-fucose + NADP(+) = GDP-4-dehydro-alpha-D-rhamnose + NADPH + H(+)</text>
        <dbReference type="Rhea" id="RHEA:18885"/>
        <dbReference type="ChEBI" id="CHEBI:15378"/>
        <dbReference type="ChEBI" id="CHEBI:57273"/>
        <dbReference type="ChEBI" id="CHEBI:57783"/>
        <dbReference type="ChEBI" id="CHEBI:57964"/>
        <dbReference type="ChEBI" id="CHEBI:58349"/>
        <dbReference type="EC" id="1.1.1.271"/>
    </reaction>
</comment>
<dbReference type="HAMAP" id="MF_00956">
    <property type="entry name" value="GDP_fucose_synth"/>
    <property type="match status" value="1"/>
</dbReference>
<sequence length="322" mass="35653">METGDKIYVAGDRGLVGSAITRRLAAAGYTNLIGRSRHALDLTDQQAVRAFFEAERPDHVFMCAAKVGGIRANNSYPADFIHLNQQIQTNVIDAAWRSGVRKFLFMGSSCIYPRDCPQPIKEEYLLTGPLEVTNEGYAIAKIAGLKTCMALRQQYGFDAISVLPANLYGPGDNFDLDHAHVIPALIRRFHTAKENGDRHVTVWGSGTARREFLFVDDLADASIFVMNHYTGAQHLNVGSGKDLPIADLARLIAEIVGFEGEIVQDPSMPDGTPRKRLDSSRLRDLGWTPSVDLRTGLTRTYAWFLDNRTRLREGRGHALSHG</sequence>
<dbReference type="SUPFAM" id="SSF51735">
    <property type="entry name" value="NAD(P)-binding Rossmann-fold domains"/>
    <property type="match status" value="1"/>
</dbReference>
<keyword evidence="4 9" id="KW-0521">NADP</keyword>
<evidence type="ECO:0000259" key="10">
    <source>
        <dbReference type="Pfam" id="PF01370"/>
    </source>
</evidence>
<dbReference type="FunFam" id="3.40.50.720:FF:000101">
    <property type="entry name" value="GDP-L-fucose synthase"/>
    <property type="match status" value="1"/>
</dbReference>
<feature type="binding site" evidence="9">
    <location>
        <position position="180"/>
    </location>
    <ligand>
        <name>NADP(+)</name>
        <dbReference type="ChEBI" id="CHEBI:58349"/>
    </ligand>
</feature>
<dbReference type="GO" id="GO:0042351">
    <property type="term" value="P:'de novo' GDP-L-fucose biosynthetic process"/>
    <property type="evidence" value="ECO:0007669"/>
    <property type="project" value="UniProtKB-UniRule"/>
</dbReference>
<comment type="similarity">
    <text evidence="2 9">Belongs to the NAD(P)-dependent epimerase/dehydratase family. Fucose synthase subfamily.</text>
</comment>
<dbReference type="Proteomes" id="UP000778970">
    <property type="component" value="Unassembled WGS sequence"/>
</dbReference>
<keyword evidence="6 9" id="KW-0413">Isomerase</keyword>
<dbReference type="InterPro" id="IPR001509">
    <property type="entry name" value="Epimerase_deHydtase"/>
</dbReference>
<dbReference type="Gene3D" id="3.40.50.720">
    <property type="entry name" value="NAD(P)-binding Rossmann-like Domain"/>
    <property type="match status" value="1"/>
</dbReference>
<evidence type="ECO:0000313" key="11">
    <source>
        <dbReference type="EMBL" id="MBK1696219.1"/>
    </source>
</evidence>
<dbReference type="GO" id="GO:0070401">
    <property type="term" value="F:NADP+ binding"/>
    <property type="evidence" value="ECO:0007669"/>
    <property type="project" value="UniProtKB-UniRule"/>
</dbReference>
<accession>A0A934QG92</accession>
<comment type="pathway">
    <text evidence="1 9">Nucleotide-sugar biosynthesis; GDP-L-fucose biosynthesis via de novo pathway; GDP-L-fucose from GDP-alpha-D-mannose: step 2/2.</text>
</comment>
<comment type="caution">
    <text evidence="11">The sequence shown here is derived from an EMBL/GenBank/DDBJ whole genome shotgun (WGS) entry which is preliminary data.</text>
</comment>
<feature type="binding site" evidence="9">
    <location>
        <begin position="164"/>
        <end position="167"/>
    </location>
    <ligand>
        <name>NADP(+)</name>
        <dbReference type="ChEBI" id="CHEBI:58349"/>
    </ligand>
</feature>
<reference evidence="11" key="2">
    <citation type="journal article" date="2020" name="Microorganisms">
        <title>Osmotic Adaptation and Compatible Solute Biosynthesis of Phototrophic Bacteria as Revealed from Genome Analyses.</title>
        <authorList>
            <person name="Imhoff J.F."/>
            <person name="Rahn T."/>
            <person name="Kunzel S."/>
            <person name="Keller A."/>
            <person name="Neulinger S.C."/>
        </authorList>
    </citation>
    <scope>NUCLEOTIDE SEQUENCE</scope>
    <source>
        <strain evidence="11">DSM 9154</strain>
    </source>
</reference>
<dbReference type="EC" id="1.1.1.271" evidence="3 9"/>
<dbReference type="Pfam" id="PF01370">
    <property type="entry name" value="Epimerase"/>
    <property type="match status" value="1"/>
</dbReference>
<feature type="domain" description="NAD-dependent epimerase/dehydratase" evidence="10">
    <location>
        <begin position="7"/>
        <end position="238"/>
    </location>
</feature>
<dbReference type="InterPro" id="IPR028614">
    <property type="entry name" value="GDP_fucose/colitose_synth"/>
</dbReference>
<feature type="binding site" evidence="9">
    <location>
        <position position="203"/>
    </location>
    <ligand>
        <name>substrate</name>
    </ligand>
</feature>
<dbReference type="AlphaFoldDB" id="A0A934QG92"/>
<evidence type="ECO:0000256" key="6">
    <source>
        <dbReference type="ARBA" id="ARBA00023235"/>
    </source>
</evidence>
<feature type="binding site" evidence="9">
    <location>
        <position position="210"/>
    </location>
    <ligand>
        <name>substrate</name>
    </ligand>
</feature>
<dbReference type="EMBL" id="NRRE01000012">
    <property type="protein sequence ID" value="MBK1696219.1"/>
    <property type="molecule type" value="Genomic_DNA"/>
</dbReference>
<dbReference type="InterPro" id="IPR036291">
    <property type="entry name" value="NAD(P)-bd_dom_sf"/>
</dbReference>
<gene>
    <name evidence="9" type="primary">fcl</name>
    <name evidence="11" type="ORF">CKO21_03045</name>
</gene>
<feature type="binding site" evidence="9">
    <location>
        <position position="141"/>
    </location>
    <ligand>
        <name>NADP(+)</name>
        <dbReference type="ChEBI" id="CHEBI:58349"/>
    </ligand>
</feature>
<feature type="binding site" evidence="9">
    <location>
        <position position="270"/>
    </location>
    <ligand>
        <name>substrate</name>
    </ligand>
</feature>
<feature type="binding site" evidence="9">
    <location>
        <begin position="106"/>
        <end position="109"/>
    </location>
    <ligand>
        <name>NADP(+)</name>
        <dbReference type="ChEBI" id="CHEBI:58349"/>
    </ligand>
</feature>
<feature type="binding site" evidence="9">
    <location>
        <position position="188"/>
    </location>
    <ligand>
        <name>substrate</name>
    </ligand>
</feature>
<evidence type="ECO:0000313" key="12">
    <source>
        <dbReference type="Proteomes" id="UP000778970"/>
    </source>
</evidence>
<keyword evidence="5 9" id="KW-0560">Oxidoreductase</keyword>
<comment type="function">
    <text evidence="9">Catalyzes the two-step NADP-dependent conversion of GDP-4-dehydro-6-deoxy-D-mannose to GDP-fucose, involving an epimerase and a reductase reaction.</text>
</comment>
<feature type="site" description="Important for catalytic activity" evidence="9">
    <location>
        <position position="110"/>
    </location>
</feature>
<evidence type="ECO:0000256" key="5">
    <source>
        <dbReference type="ARBA" id="ARBA00023002"/>
    </source>
</evidence>
<dbReference type="PANTHER" id="PTHR43238:SF1">
    <property type="entry name" value="GDP-L-FUCOSE SYNTHASE"/>
    <property type="match status" value="1"/>
</dbReference>
<evidence type="ECO:0000256" key="1">
    <source>
        <dbReference type="ARBA" id="ARBA00004883"/>
    </source>
</evidence>
<evidence type="ECO:0000256" key="8">
    <source>
        <dbReference type="ARBA" id="ARBA00051935"/>
    </source>
</evidence>
<evidence type="ECO:0000256" key="2">
    <source>
        <dbReference type="ARBA" id="ARBA00005959"/>
    </source>
</evidence>
<name>A0A934QG92_9PROT</name>